<dbReference type="Proteomes" id="UP000070444">
    <property type="component" value="Unassembled WGS sequence"/>
</dbReference>
<sequence length="142" mass="15820">MEIWVGFVTIVAVIVLALVVYKLVPNSKKVAPSGSLESTEQGAHLTYSVLFNTPEPKPLNPNTLSRELVEPLHLTSNSTRSSRVMDLTEVVIKAAEIQALPPPYNTNNQLEIETCQTQDNSQGVYDFTEDFRIRNTMKIITC</sequence>
<dbReference type="AlphaFoldDB" id="A0A137P0R4"/>
<dbReference type="EMBL" id="KQ964576">
    <property type="protein sequence ID" value="KXN68429.1"/>
    <property type="molecule type" value="Genomic_DNA"/>
</dbReference>
<accession>A0A137P0R4</accession>
<proteinExistence type="predicted"/>
<name>A0A137P0R4_CONC2</name>
<protein>
    <submittedName>
        <fullName evidence="2">Uncharacterized protein</fullName>
    </submittedName>
</protein>
<keyword evidence="1" id="KW-0472">Membrane</keyword>
<feature type="transmembrane region" description="Helical" evidence="1">
    <location>
        <begin position="6"/>
        <end position="24"/>
    </location>
</feature>
<organism evidence="2 3">
    <name type="scientific">Conidiobolus coronatus (strain ATCC 28846 / CBS 209.66 / NRRL 28638)</name>
    <name type="common">Delacroixia coronata</name>
    <dbReference type="NCBI Taxonomy" id="796925"/>
    <lineage>
        <taxon>Eukaryota</taxon>
        <taxon>Fungi</taxon>
        <taxon>Fungi incertae sedis</taxon>
        <taxon>Zoopagomycota</taxon>
        <taxon>Entomophthoromycotina</taxon>
        <taxon>Entomophthoromycetes</taxon>
        <taxon>Entomophthorales</taxon>
        <taxon>Ancylistaceae</taxon>
        <taxon>Conidiobolus</taxon>
    </lineage>
</organism>
<evidence type="ECO:0000313" key="2">
    <source>
        <dbReference type="EMBL" id="KXN68429.1"/>
    </source>
</evidence>
<keyword evidence="1" id="KW-1133">Transmembrane helix</keyword>
<keyword evidence="3" id="KW-1185">Reference proteome</keyword>
<reference evidence="2 3" key="1">
    <citation type="journal article" date="2015" name="Genome Biol. Evol.">
        <title>Phylogenomic analyses indicate that early fungi evolved digesting cell walls of algal ancestors of land plants.</title>
        <authorList>
            <person name="Chang Y."/>
            <person name="Wang S."/>
            <person name="Sekimoto S."/>
            <person name="Aerts A.L."/>
            <person name="Choi C."/>
            <person name="Clum A."/>
            <person name="LaButti K.M."/>
            <person name="Lindquist E.A."/>
            <person name="Yee Ngan C."/>
            <person name="Ohm R.A."/>
            <person name="Salamov A.A."/>
            <person name="Grigoriev I.V."/>
            <person name="Spatafora J.W."/>
            <person name="Berbee M.L."/>
        </authorList>
    </citation>
    <scope>NUCLEOTIDE SEQUENCE [LARGE SCALE GENOMIC DNA]</scope>
    <source>
        <strain evidence="2 3">NRRL 28638</strain>
    </source>
</reference>
<gene>
    <name evidence="2" type="ORF">CONCODRAFT_9319</name>
</gene>
<evidence type="ECO:0000313" key="3">
    <source>
        <dbReference type="Proteomes" id="UP000070444"/>
    </source>
</evidence>
<keyword evidence="1" id="KW-0812">Transmembrane</keyword>
<evidence type="ECO:0000256" key="1">
    <source>
        <dbReference type="SAM" id="Phobius"/>
    </source>
</evidence>